<dbReference type="PANTHER" id="PTHR46558:SF13">
    <property type="entry name" value="HTH-TYPE TRANSCRIPTIONAL REGULATOR IMMR"/>
    <property type="match status" value="1"/>
</dbReference>
<name>A0ABT9YRK6_9STRE</name>
<dbReference type="RefSeq" id="WP_307121814.1">
    <property type="nucleotide sequence ID" value="NZ_JAUSTM010000009.1"/>
</dbReference>
<dbReference type="Proteomes" id="UP001223079">
    <property type="component" value="Unassembled WGS sequence"/>
</dbReference>
<dbReference type="SMART" id="SM00530">
    <property type="entry name" value="HTH_XRE"/>
    <property type="match status" value="1"/>
</dbReference>
<dbReference type="CDD" id="cd00093">
    <property type="entry name" value="HTH_XRE"/>
    <property type="match status" value="1"/>
</dbReference>
<dbReference type="Gene3D" id="1.10.260.40">
    <property type="entry name" value="lambda repressor-like DNA-binding domains"/>
    <property type="match status" value="1"/>
</dbReference>
<evidence type="ECO:0000256" key="1">
    <source>
        <dbReference type="ARBA" id="ARBA00023125"/>
    </source>
</evidence>
<keyword evidence="2" id="KW-0472">Membrane</keyword>
<comment type="caution">
    <text evidence="4">The sequence shown here is derived from an EMBL/GenBank/DDBJ whole genome shotgun (WGS) entry which is preliminary data.</text>
</comment>
<feature type="transmembrane region" description="Helical" evidence="2">
    <location>
        <begin position="119"/>
        <end position="136"/>
    </location>
</feature>
<dbReference type="PANTHER" id="PTHR46558">
    <property type="entry name" value="TRACRIPTIONAL REGULATORY PROTEIN-RELATED-RELATED"/>
    <property type="match status" value="1"/>
</dbReference>
<dbReference type="PROSITE" id="PS50943">
    <property type="entry name" value="HTH_CROC1"/>
    <property type="match status" value="1"/>
</dbReference>
<organism evidence="4 5">
    <name type="scientific">Streptococcus moroccensis</name>
    <dbReference type="NCBI Taxonomy" id="1451356"/>
    <lineage>
        <taxon>Bacteria</taxon>
        <taxon>Bacillati</taxon>
        <taxon>Bacillota</taxon>
        <taxon>Bacilli</taxon>
        <taxon>Lactobacillales</taxon>
        <taxon>Streptococcaceae</taxon>
        <taxon>Streptococcus</taxon>
    </lineage>
</organism>
<keyword evidence="2" id="KW-0812">Transmembrane</keyword>
<reference evidence="4 5" key="1">
    <citation type="submission" date="2023-07" db="EMBL/GenBank/DDBJ databases">
        <title>Genomic Encyclopedia of Type Strains, Phase IV (KMG-IV): sequencing the most valuable type-strain genomes for metagenomic binning, comparative biology and taxonomic classification.</title>
        <authorList>
            <person name="Goeker M."/>
        </authorList>
    </citation>
    <scope>NUCLEOTIDE SEQUENCE [LARGE SCALE GENOMIC DNA]</scope>
    <source>
        <strain evidence="4 5">DSM 105143</strain>
    </source>
</reference>
<feature type="transmembrane region" description="Helical" evidence="2">
    <location>
        <begin position="87"/>
        <end position="107"/>
    </location>
</feature>
<keyword evidence="1" id="KW-0238">DNA-binding</keyword>
<keyword evidence="2" id="KW-1133">Transmembrane helix</keyword>
<evidence type="ECO:0000313" key="5">
    <source>
        <dbReference type="Proteomes" id="UP001223079"/>
    </source>
</evidence>
<dbReference type="EMBL" id="JAUSTM010000009">
    <property type="protein sequence ID" value="MDQ0222623.1"/>
    <property type="molecule type" value="Genomic_DNA"/>
</dbReference>
<dbReference type="Pfam" id="PF01381">
    <property type="entry name" value="HTH_3"/>
    <property type="match status" value="1"/>
</dbReference>
<dbReference type="SUPFAM" id="SSF47413">
    <property type="entry name" value="lambda repressor-like DNA-binding domains"/>
    <property type="match status" value="1"/>
</dbReference>
<evidence type="ECO:0000256" key="2">
    <source>
        <dbReference type="SAM" id="Phobius"/>
    </source>
</evidence>
<dbReference type="InterPro" id="IPR001387">
    <property type="entry name" value="Cro/C1-type_HTH"/>
</dbReference>
<gene>
    <name evidence="4" type="ORF">J2S23_001175</name>
</gene>
<evidence type="ECO:0000313" key="4">
    <source>
        <dbReference type="EMBL" id="MDQ0222623.1"/>
    </source>
</evidence>
<sequence>MTLAEKIFTLRKEAGLSQEQLAERLNLSRQSISKWESGQSQPEINHIVKLSQIFNVTTDFLLKEEGANTNPDDKVFQTPDTKKRVHLVILLEIVYIINFAFLAYWWVGEMYQLATPLDWIGFFLLIASAVALRKVIQLKKEEK</sequence>
<protein>
    <submittedName>
        <fullName evidence="4">Transcriptional regulator with XRE-family HTH domain</fullName>
    </submittedName>
</protein>
<keyword evidence="5" id="KW-1185">Reference proteome</keyword>
<dbReference type="InterPro" id="IPR010982">
    <property type="entry name" value="Lambda_DNA-bd_dom_sf"/>
</dbReference>
<feature type="domain" description="HTH cro/C1-type" evidence="3">
    <location>
        <begin position="10"/>
        <end position="61"/>
    </location>
</feature>
<evidence type="ECO:0000259" key="3">
    <source>
        <dbReference type="PROSITE" id="PS50943"/>
    </source>
</evidence>
<accession>A0ABT9YRK6</accession>
<proteinExistence type="predicted"/>